<feature type="domain" description="Pyridine nucleotide-disulphide oxidoreductase dimerisation" evidence="5">
    <location>
        <begin position="351"/>
        <end position="458"/>
    </location>
</feature>
<reference evidence="8" key="1">
    <citation type="submission" date="2016-11" db="EMBL/GenBank/DDBJ databases">
        <authorList>
            <person name="Varghese N."/>
            <person name="Submissions S."/>
        </authorList>
    </citation>
    <scope>NUCLEOTIDE SEQUENCE [LARGE SCALE GENOMIC DNA]</scope>
    <source>
        <strain evidence="8">DSM 45627</strain>
    </source>
</reference>
<feature type="binding site" evidence="4">
    <location>
        <begin position="187"/>
        <end position="194"/>
    </location>
    <ligand>
        <name>NAD(+)</name>
        <dbReference type="ChEBI" id="CHEBI:57540"/>
    </ligand>
</feature>
<evidence type="ECO:0000313" key="8">
    <source>
        <dbReference type="Proteomes" id="UP000186132"/>
    </source>
</evidence>
<dbReference type="InterPro" id="IPR001100">
    <property type="entry name" value="Pyr_nuc-diS_OxRdtase"/>
</dbReference>
<feature type="binding site" evidence="4">
    <location>
        <position position="50"/>
    </location>
    <ligand>
        <name>FAD</name>
        <dbReference type="ChEBI" id="CHEBI:57692"/>
    </ligand>
</feature>
<proteinExistence type="inferred from homology"/>
<evidence type="ECO:0000313" key="7">
    <source>
        <dbReference type="EMBL" id="SHF99314.1"/>
    </source>
</evidence>
<dbReference type="PRINTS" id="PR00368">
    <property type="entry name" value="FADPNR"/>
</dbReference>
<keyword evidence="2" id="KW-0285">Flavoprotein</keyword>
<keyword evidence="4" id="KW-0547">Nucleotide-binding</keyword>
<dbReference type="Gene3D" id="3.50.50.60">
    <property type="entry name" value="FAD/NAD(P)-binding domain"/>
    <property type="match status" value="2"/>
</dbReference>
<name>A0A1M5G6M6_9ACTN</name>
<dbReference type="PIRSF" id="PIRSF000350">
    <property type="entry name" value="Mercury_reductase_MerA"/>
    <property type="match status" value="1"/>
</dbReference>
<comment type="cofactor">
    <cofactor evidence="4">
        <name>FAD</name>
        <dbReference type="ChEBI" id="CHEBI:57692"/>
    </cofactor>
    <text evidence="4">Binds 1 FAD per subunit.</text>
</comment>
<organism evidence="7 8">
    <name type="scientific">Jatrophihabitans endophyticus</name>
    <dbReference type="NCBI Taxonomy" id="1206085"/>
    <lineage>
        <taxon>Bacteria</taxon>
        <taxon>Bacillati</taxon>
        <taxon>Actinomycetota</taxon>
        <taxon>Actinomycetes</taxon>
        <taxon>Jatrophihabitantales</taxon>
        <taxon>Jatrophihabitantaceae</taxon>
        <taxon>Jatrophihabitans</taxon>
    </lineage>
</organism>
<dbReference type="STRING" id="1206085.SAMN05443575_1070"/>
<dbReference type="Pfam" id="PF07992">
    <property type="entry name" value="Pyr_redox_2"/>
    <property type="match status" value="1"/>
</dbReference>
<dbReference type="NCBIfam" id="NF005883">
    <property type="entry name" value="PRK07845.1"/>
    <property type="match status" value="1"/>
</dbReference>
<feature type="binding site" evidence="4">
    <location>
        <position position="315"/>
    </location>
    <ligand>
        <name>FAD</name>
        <dbReference type="ChEBI" id="CHEBI:57692"/>
    </ligand>
</feature>
<protein>
    <submittedName>
        <fullName evidence="7">Dihydrolipoamide dehydrogenase</fullName>
    </submittedName>
</protein>
<feature type="domain" description="FAD/NAD(P)-binding" evidence="6">
    <location>
        <begin position="5"/>
        <end position="330"/>
    </location>
</feature>
<dbReference type="Pfam" id="PF02852">
    <property type="entry name" value="Pyr_redox_dim"/>
    <property type="match status" value="1"/>
</dbReference>
<evidence type="ECO:0000256" key="2">
    <source>
        <dbReference type="ARBA" id="ARBA00022630"/>
    </source>
</evidence>
<sequence length="469" mass="48432">MTVLRIVILGGGPAGYESALVAAQLGARVTVVDRDGIGGSAVLTDCVPSKTLISTSDRVTAMRDASRVGVGTGGGEVVVDFAAVNQRIKELAQQQSEDIAERLVREGVTVLTGSGRFSASQPGRTHRIEVVDAAGGVADTIEADVVLLATGGTPRVLSTAVPDGERILSWRDVYDLTEVPEHLIVVGSGVTGAEFASGYSEAGVPVTLVSSRDRVLPGEDPDAADVIEQVFTRRGGTLVKQARAAAVRRSGGGVEVELTDGRVVTGSHALMCVGSVPNVEGLGLEHAGVALDEHGYIAVDRVSRTSVPSIYAAGDCTGVLLLASVAGMQGRIAMWHALGEAVAPLRLKTVAANIFTNPEIASVGIPYSVVASGELPARIVKLPLATNARAKMQGHLDGFVKLYCRAATGHVIGAVIVAPNASELIFPVTLAVQRSLTVNHLAATIGVYPSLSGSVAEAARQLMLHDDLD</sequence>
<dbReference type="GO" id="GO:0050660">
    <property type="term" value="F:flavin adenine dinucleotide binding"/>
    <property type="evidence" value="ECO:0007669"/>
    <property type="project" value="TreeGrafter"/>
</dbReference>
<accession>A0A1M5G6M6</accession>
<dbReference type="Gene3D" id="3.30.390.30">
    <property type="match status" value="1"/>
</dbReference>
<dbReference type="InterPro" id="IPR036188">
    <property type="entry name" value="FAD/NAD-bd_sf"/>
</dbReference>
<dbReference type="SUPFAM" id="SSF51905">
    <property type="entry name" value="FAD/NAD(P)-binding domain"/>
    <property type="match status" value="1"/>
</dbReference>
<evidence type="ECO:0000256" key="3">
    <source>
        <dbReference type="ARBA" id="ARBA00022827"/>
    </source>
</evidence>
<dbReference type="EMBL" id="FQVU01000002">
    <property type="protein sequence ID" value="SHF99314.1"/>
    <property type="molecule type" value="Genomic_DNA"/>
</dbReference>
<dbReference type="SUPFAM" id="SSF55424">
    <property type="entry name" value="FAD/NAD-linked reductases, dimerisation (C-terminal) domain"/>
    <property type="match status" value="1"/>
</dbReference>
<dbReference type="PRINTS" id="PR00411">
    <property type="entry name" value="PNDRDTASEI"/>
</dbReference>
<evidence type="ECO:0000259" key="6">
    <source>
        <dbReference type="Pfam" id="PF07992"/>
    </source>
</evidence>
<dbReference type="GO" id="GO:0003955">
    <property type="term" value="F:NAD(P)H dehydrogenase (quinone) activity"/>
    <property type="evidence" value="ECO:0007669"/>
    <property type="project" value="TreeGrafter"/>
</dbReference>
<comment type="similarity">
    <text evidence="1">Belongs to the class-I pyridine nucleotide-disulfide oxidoreductase family.</text>
</comment>
<dbReference type="InterPro" id="IPR004099">
    <property type="entry name" value="Pyr_nucl-diS_OxRdtase_dimer"/>
</dbReference>
<dbReference type="PANTHER" id="PTHR43014:SF1">
    <property type="entry name" value="NAD(P)H DEHYDROGENASE (QUINONE)"/>
    <property type="match status" value="1"/>
</dbReference>
<evidence type="ECO:0000256" key="1">
    <source>
        <dbReference type="ARBA" id="ARBA00007532"/>
    </source>
</evidence>
<gene>
    <name evidence="7" type="ORF">SAMN05443575_1070</name>
</gene>
<dbReference type="InterPro" id="IPR023753">
    <property type="entry name" value="FAD/NAD-binding_dom"/>
</dbReference>
<keyword evidence="4" id="KW-0520">NAD</keyword>
<dbReference type="PANTHER" id="PTHR43014">
    <property type="entry name" value="MERCURIC REDUCTASE"/>
    <property type="match status" value="1"/>
</dbReference>
<keyword evidence="3 4" id="KW-0274">FAD</keyword>
<dbReference type="InterPro" id="IPR016156">
    <property type="entry name" value="FAD/NAD-linked_Rdtase_dimer_sf"/>
</dbReference>
<evidence type="ECO:0000256" key="4">
    <source>
        <dbReference type="PIRSR" id="PIRSR000350-3"/>
    </source>
</evidence>
<dbReference type="AlphaFoldDB" id="A0A1M5G6M6"/>
<keyword evidence="8" id="KW-1185">Reference proteome</keyword>
<dbReference type="Proteomes" id="UP000186132">
    <property type="component" value="Unassembled WGS sequence"/>
</dbReference>
<feature type="binding site" evidence="4">
    <location>
        <position position="274"/>
    </location>
    <ligand>
        <name>NAD(+)</name>
        <dbReference type="ChEBI" id="CHEBI:57540"/>
    </ligand>
</feature>
<feature type="binding site" evidence="4">
    <location>
        <position position="115"/>
    </location>
    <ligand>
        <name>FAD</name>
        <dbReference type="ChEBI" id="CHEBI:57692"/>
    </ligand>
</feature>
<evidence type="ECO:0000259" key="5">
    <source>
        <dbReference type="Pfam" id="PF02852"/>
    </source>
</evidence>